<proteinExistence type="predicted"/>
<name>A0A644XR46_9ZZZZ</name>
<accession>A0A644XR46</accession>
<sequence length="116" mass="13369">MKANKPNSYTRYTERIVDGKLKVYLAQQGHSSNYHYTPGAAAGDWSDTGGPVGIYRFFIKMPDGTFYKINSKKNMNKYIKPYLLKCSEFKSEYSGDFSTEELPFMQMIQLYNSLCN</sequence>
<protein>
    <submittedName>
        <fullName evidence="1">Uncharacterized protein</fullName>
    </submittedName>
</protein>
<organism evidence="1">
    <name type="scientific">bioreactor metagenome</name>
    <dbReference type="NCBI Taxonomy" id="1076179"/>
    <lineage>
        <taxon>unclassified sequences</taxon>
        <taxon>metagenomes</taxon>
        <taxon>ecological metagenomes</taxon>
    </lineage>
</organism>
<dbReference type="EMBL" id="VSSQ01003016">
    <property type="protein sequence ID" value="MPM18605.1"/>
    <property type="molecule type" value="Genomic_DNA"/>
</dbReference>
<evidence type="ECO:0000313" key="1">
    <source>
        <dbReference type="EMBL" id="MPM18605.1"/>
    </source>
</evidence>
<dbReference type="AlphaFoldDB" id="A0A644XR46"/>
<gene>
    <name evidence="1" type="ORF">SDC9_65018</name>
</gene>
<comment type="caution">
    <text evidence="1">The sequence shown here is derived from an EMBL/GenBank/DDBJ whole genome shotgun (WGS) entry which is preliminary data.</text>
</comment>
<reference evidence="1" key="1">
    <citation type="submission" date="2019-08" db="EMBL/GenBank/DDBJ databases">
        <authorList>
            <person name="Kucharzyk K."/>
            <person name="Murdoch R.W."/>
            <person name="Higgins S."/>
            <person name="Loffler F."/>
        </authorList>
    </citation>
    <scope>NUCLEOTIDE SEQUENCE</scope>
</reference>